<dbReference type="InterPro" id="IPR036259">
    <property type="entry name" value="MFS_trans_sf"/>
</dbReference>
<dbReference type="RefSeq" id="WP_012880099.1">
    <property type="nucleotide sequence ID" value="NC_013530.1"/>
</dbReference>
<dbReference type="PROSITE" id="PS50850">
    <property type="entry name" value="MFS"/>
    <property type="match status" value="1"/>
</dbReference>
<dbReference type="GO" id="GO:0022857">
    <property type="term" value="F:transmembrane transporter activity"/>
    <property type="evidence" value="ECO:0007669"/>
    <property type="project" value="InterPro"/>
</dbReference>
<dbReference type="EMBL" id="CP001821">
    <property type="protein sequence ID" value="ACZ32359.1"/>
    <property type="molecule type" value="Genomic_DNA"/>
</dbReference>
<feature type="transmembrane region" description="Helical" evidence="7">
    <location>
        <begin position="179"/>
        <end position="197"/>
    </location>
</feature>
<dbReference type="HOGENOM" id="CLU_052021_0_0_11"/>
<feature type="transmembrane region" description="Helical" evidence="7">
    <location>
        <begin position="274"/>
        <end position="296"/>
    </location>
</feature>
<dbReference type="STRING" id="446471.Xcel_3360"/>
<feature type="transmembrane region" description="Helical" evidence="7">
    <location>
        <begin position="55"/>
        <end position="76"/>
    </location>
</feature>
<organism evidence="9 10">
    <name type="scientific">Xylanimonas cellulosilytica (strain DSM 15894 / JCM 12276 / CECT 5975 / KCTC 9989 / LMG 20990 / NBRC 107835 / XIL07)</name>
    <dbReference type="NCBI Taxonomy" id="446471"/>
    <lineage>
        <taxon>Bacteria</taxon>
        <taxon>Bacillati</taxon>
        <taxon>Actinomycetota</taxon>
        <taxon>Actinomycetes</taxon>
        <taxon>Micrococcales</taxon>
        <taxon>Promicromonosporaceae</taxon>
        <taxon>Xylanimonas</taxon>
    </lineage>
</organism>
<dbReference type="Proteomes" id="UP000002255">
    <property type="component" value="Chromosome"/>
</dbReference>
<dbReference type="KEGG" id="xce:Xcel_3360"/>
<evidence type="ECO:0000256" key="2">
    <source>
        <dbReference type="ARBA" id="ARBA00022475"/>
    </source>
</evidence>
<gene>
    <name evidence="9" type="ordered locus">Xcel_3360</name>
</gene>
<dbReference type="Gene3D" id="1.20.1250.20">
    <property type="entry name" value="MFS general substrate transporter like domains"/>
    <property type="match status" value="1"/>
</dbReference>
<evidence type="ECO:0000259" key="8">
    <source>
        <dbReference type="PROSITE" id="PS50850"/>
    </source>
</evidence>
<keyword evidence="2" id="KW-1003">Cell membrane</keyword>
<evidence type="ECO:0000256" key="7">
    <source>
        <dbReference type="SAM" id="Phobius"/>
    </source>
</evidence>
<feature type="transmembrane region" description="Helical" evidence="7">
    <location>
        <begin position="20"/>
        <end position="43"/>
    </location>
</feature>
<name>D1BRU3_XYLCX</name>
<dbReference type="InterPro" id="IPR020846">
    <property type="entry name" value="MFS_dom"/>
</dbReference>
<keyword evidence="4 7" id="KW-1133">Transmembrane helix</keyword>
<reference evidence="10" key="1">
    <citation type="submission" date="2009-11" db="EMBL/GenBank/DDBJ databases">
        <title>The complete chromosome of Xylanimonas cellulosilytica DSM 15894.</title>
        <authorList>
            <consortium name="US DOE Joint Genome Institute (JGI-PGF)"/>
            <person name="Lucas S."/>
            <person name="Copeland A."/>
            <person name="Lapidus A."/>
            <person name="Glavina del Rio T."/>
            <person name="Dalin E."/>
            <person name="Tice H."/>
            <person name="Bruce D."/>
            <person name="Goodwin L."/>
            <person name="Pitluck S."/>
            <person name="Kyrpides N."/>
            <person name="Mavromatis K."/>
            <person name="Ivanova N."/>
            <person name="Mikhailova N."/>
            <person name="Foster B."/>
            <person name="Clum A."/>
            <person name="Brettin T."/>
            <person name="Detter J.C."/>
            <person name="Han C."/>
            <person name="Larimer F."/>
            <person name="Land M."/>
            <person name="Hauser L."/>
            <person name="Markowitz V."/>
            <person name="Cheng J.F."/>
            <person name="Hugenholtz P."/>
            <person name="Woyke T."/>
            <person name="Wu D."/>
            <person name="Gehrich-Schroeter G."/>
            <person name="Schneider S."/>
            <person name="Pukall S.R."/>
            <person name="Klenk H.P."/>
            <person name="Eisen J.A."/>
        </authorList>
    </citation>
    <scope>NUCLEOTIDE SEQUENCE [LARGE SCALE GENOMIC DNA]</scope>
    <source>
        <strain evidence="10">DSM 15894 / CECT 5975 / LMG 20990 / XIL07</strain>
    </source>
</reference>
<evidence type="ECO:0000256" key="4">
    <source>
        <dbReference type="ARBA" id="ARBA00022989"/>
    </source>
</evidence>
<dbReference type="AlphaFoldDB" id="D1BRU3"/>
<dbReference type="PANTHER" id="PTHR23513:SF17">
    <property type="entry name" value="MEMBRANE PROTEIN"/>
    <property type="match status" value="1"/>
</dbReference>
<feature type="transmembrane region" description="Helical" evidence="7">
    <location>
        <begin position="332"/>
        <end position="356"/>
    </location>
</feature>
<feature type="transmembrane region" description="Helical" evidence="7">
    <location>
        <begin position="242"/>
        <end position="262"/>
    </location>
</feature>
<evidence type="ECO:0000256" key="1">
    <source>
        <dbReference type="ARBA" id="ARBA00004651"/>
    </source>
</evidence>
<accession>D1BRU3</accession>
<dbReference type="SUPFAM" id="SSF103473">
    <property type="entry name" value="MFS general substrate transporter"/>
    <property type="match status" value="2"/>
</dbReference>
<evidence type="ECO:0000256" key="3">
    <source>
        <dbReference type="ARBA" id="ARBA00022692"/>
    </source>
</evidence>
<comment type="subcellular location">
    <subcellularLocation>
        <location evidence="1">Cell membrane</location>
        <topology evidence="1">Multi-pass membrane protein</topology>
    </subcellularLocation>
</comment>
<dbReference type="eggNOG" id="COG0477">
    <property type="taxonomic scope" value="Bacteria"/>
</dbReference>
<feature type="domain" description="Major facilitator superfamily (MFS) profile" evidence="8">
    <location>
        <begin position="241"/>
        <end position="453"/>
    </location>
</feature>
<evidence type="ECO:0000313" key="10">
    <source>
        <dbReference type="Proteomes" id="UP000002255"/>
    </source>
</evidence>
<evidence type="ECO:0000256" key="5">
    <source>
        <dbReference type="ARBA" id="ARBA00023136"/>
    </source>
</evidence>
<feature type="transmembrane region" description="Helical" evidence="7">
    <location>
        <begin position="308"/>
        <end position="326"/>
    </location>
</feature>
<keyword evidence="10" id="KW-1185">Reference proteome</keyword>
<sequence>MDAIRQLRAMLRVPAFRRLFTVRLLSQAGDGAFQVGLATVLFFSPQNAGTAREVAGGFAIMFAPFVVAPFVGVLLDRWRRRQVLLWANVARGVVTAAAAVAMFAGAGTWVVAAIGLLALSLNRFILSGLSAGLPNVLAKDLLLTANSVVPTFGAGATFVGGGVGLLLGFLPAAAGVRDGAALVVSACLMLAAAAAALRLGSRQLGPLHAPEVPLRDDVAAVLGDLGRGARYLAARRTPGEGLLVMAAHRLLYGVVFIASILIARNLLSPGDLNAGIATFAVIVGLTGVGGAAAVVVTPTIAPHTGPQVWVGLMLLFAAASQVALAVSYERWLVFLCAFLLGLAAQAAKIAVDTIVATDTHDEFRGRAFAFYDLLFNAAFTGAAVLAAFVVPDTGWSRQLFLVLAVAYVLVAVVFWVFGARTPVPVDPARYGTDDSAAEKESNETEGIAQPRQV</sequence>
<evidence type="ECO:0000256" key="6">
    <source>
        <dbReference type="SAM" id="MobiDB-lite"/>
    </source>
</evidence>
<feature type="transmembrane region" description="Helical" evidence="7">
    <location>
        <begin position="395"/>
        <end position="417"/>
    </location>
</feature>
<dbReference type="PANTHER" id="PTHR23513">
    <property type="entry name" value="INTEGRAL MEMBRANE EFFLUX PROTEIN-RELATED"/>
    <property type="match status" value="1"/>
</dbReference>
<proteinExistence type="predicted"/>
<keyword evidence="3 7" id="KW-0812">Transmembrane</keyword>
<feature type="transmembrane region" description="Helical" evidence="7">
    <location>
        <begin position="141"/>
        <end position="167"/>
    </location>
</feature>
<feature type="transmembrane region" description="Helical" evidence="7">
    <location>
        <begin position="368"/>
        <end position="389"/>
    </location>
</feature>
<protein>
    <submittedName>
        <fullName evidence="9">Major facilitator superfamily MFS_1</fullName>
    </submittedName>
</protein>
<reference evidence="9 10" key="2">
    <citation type="journal article" date="2010" name="Stand. Genomic Sci.">
        <title>Complete genome sequence of Xylanimonas cellulosilytica type strain (XIL07).</title>
        <authorList>
            <person name="Foster B."/>
            <person name="Pukall R."/>
            <person name="Abt B."/>
            <person name="Nolan M."/>
            <person name="Glavina Del Rio T."/>
            <person name="Chen F."/>
            <person name="Lucas S."/>
            <person name="Tice H."/>
            <person name="Pitluck S."/>
            <person name="Cheng J.-F."/>
            <person name="Chertkov O."/>
            <person name="Brettin T."/>
            <person name="Han C."/>
            <person name="Detter J.C."/>
            <person name="Bruce D."/>
            <person name="Goodwin L."/>
            <person name="Ivanova N."/>
            <person name="Mavromatis K."/>
            <person name="Pati A."/>
            <person name="Mikhailova N."/>
            <person name="Chen A."/>
            <person name="Palaniappan K."/>
            <person name="Land M."/>
            <person name="Hauser L."/>
            <person name="Chang Y.-J."/>
            <person name="Jeffries C.D."/>
            <person name="Chain P."/>
            <person name="Rohde M."/>
            <person name="Goeker M."/>
            <person name="Bristow J."/>
            <person name="Eisen J.A."/>
            <person name="Markowitz V."/>
            <person name="Hugenholtz P."/>
            <person name="Kyrpides N.C."/>
            <person name="Klenk H.-P."/>
            <person name="Lapidus A."/>
        </authorList>
    </citation>
    <scope>NUCLEOTIDE SEQUENCE [LARGE SCALE GENOMIC DNA]</scope>
    <source>
        <strain evidence="10">DSM 15894 / CECT 5975 / LMG 20990 / XIL07</strain>
    </source>
</reference>
<keyword evidence="5 7" id="KW-0472">Membrane</keyword>
<evidence type="ECO:0000313" key="9">
    <source>
        <dbReference type="EMBL" id="ACZ32359.1"/>
    </source>
</evidence>
<dbReference type="GO" id="GO:0005886">
    <property type="term" value="C:plasma membrane"/>
    <property type="evidence" value="ECO:0007669"/>
    <property type="project" value="UniProtKB-SubCell"/>
</dbReference>
<feature type="region of interest" description="Disordered" evidence="6">
    <location>
        <begin position="430"/>
        <end position="453"/>
    </location>
</feature>